<dbReference type="PANTHER" id="PTHR33050:SF7">
    <property type="entry name" value="RIBONUCLEASE H"/>
    <property type="match status" value="1"/>
</dbReference>
<evidence type="ECO:0000313" key="2">
    <source>
        <dbReference type="EMBL" id="CAH2223468.1"/>
    </source>
</evidence>
<evidence type="ECO:0000313" key="3">
    <source>
        <dbReference type="Proteomes" id="UP000838756"/>
    </source>
</evidence>
<dbReference type="SUPFAM" id="SSF56672">
    <property type="entry name" value="DNA/RNA polymerases"/>
    <property type="match status" value="1"/>
</dbReference>
<dbReference type="GO" id="GO:0071897">
    <property type="term" value="P:DNA biosynthetic process"/>
    <property type="evidence" value="ECO:0007669"/>
    <property type="project" value="UniProtKB-ARBA"/>
</dbReference>
<protein>
    <submittedName>
        <fullName evidence="2">Jg17274 protein</fullName>
    </submittedName>
</protein>
<feature type="compositionally biased region" description="Basic residues" evidence="1">
    <location>
        <begin position="25"/>
        <end position="35"/>
    </location>
</feature>
<dbReference type="InterPro" id="IPR052055">
    <property type="entry name" value="Hepadnavirus_pol/RT"/>
</dbReference>
<keyword evidence="3" id="KW-1185">Reference proteome</keyword>
<dbReference type="OrthoDB" id="2897838at2759"/>
<reference evidence="2" key="1">
    <citation type="submission" date="2022-03" db="EMBL/GenBank/DDBJ databases">
        <authorList>
            <person name="Lindestad O."/>
        </authorList>
    </citation>
    <scope>NUCLEOTIDE SEQUENCE</scope>
</reference>
<dbReference type="Proteomes" id="UP000838756">
    <property type="component" value="Unassembled WGS sequence"/>
</dbReference>
<evidence type="ECO:0000256" key="1">
    <source>
        <dbReference type="SAM" id="MobiDB-lite"/>
    </source>
</evidence>
<feature type="compositionally biased region" description="Polar residues" evidence="1">
    <location>
        <begin position="200"/>
        <end position="213"/>
    </location>
</feature>
<dbReference type="PANTHER" id="PTHR33050">
    <property type="entry name" value="REVERSE TRANSCRIPTASE DOMAIN-CONTAINING PROTEIN"/>
    <property type="match status" value="1"/>
</dbReference>
<proteinExistence type="predicted"/>
<organism evidence="2 3">
    <name type="scientific">Pararge aegeria aegeria</name>
    <dbReference type="NCBI Taxonomy" id="348720"/>
    <lineage>
        <taxon>Eukaryota</taxon>
        <taxon>Metazoa</taxon>
        <taxon>Ecdysozoa</taxon>
        <taxon>Arthropoda</taxon>
        <taxon>Hexapoda</taxon>
        <taxon>Insecta</taxon>
        <taxon>Pterygota</taxon>
        <taxon>Neoptera</taxon>
        <taxon>Endopterygota</taxon>
        <taxon>Lepidoptera</taxon>
        <taxon>Glossata</taxon>
        <taxon>Ditrysia</taxon>
        <taxon>Papilionoidea</taxon>
        <taxon>Nymphalidae</taxon>
        <taxon>Satyrinae</taxon>
        <taxon>Satyrini</taxon>
        <taxon>Parargina</taxon>
        <taxon>Pararge</taxon>
    </lineage>
</organism>
<gene>
    <name evidence="2" type="primary">jg17274</name>
    <name evidence="2" type="ORF">PAEG_LOCUS6815</name>
</gene>
<dbReference type="CDD" id="cd09275">
    <property type="entry name" value="RNase_HI_RT_DIRS1"/>
    <property type="match status" value="1"/>
</dbReference>
<feature type="region of interest" description="Disordered" evidence="1">
    <location>
        <begin position="189"/>
        <end position="219"/>
    </location>
</feature>
<feature type="region of interest" description="Disordered" evidence="1">
    <location>
        <begin position="25"/>
        <end position="54"/>
    </location>
</feature>
<accession>A0A8S4R079</accession>
<dbReference type="InterPro" id="IPR043502">
    <property type="entry name" value="DNA/RNA_pol_sf"/>
</dbReference>
<sequence>MPKRKKDRSDDCDFDYLAKKLRKIERKISRKRGRRTLSSDSDNMSLQDPNSSEPIAAIEVDVTEPQECCSYWNEPLEQSNGNTHHSDVTDTVATAAAPVASASPQLQPPNDPVTANELIVALPDAQTEPTLNPELLSILGEDPTTVKEYGDNIQKDLAVRYKIISKARSTKARNSRSCSYHQAAFKLPGAPHESARAATPSGSEGLSANSATSDGEADDDVDAARRCLEDVIASAAFTTQAIETNLSDTRSLLESLGFIINKDKSVFTPQQSCKYLGFIIDSKKFEIKLPDNKRYKIKNEILKFKSLKRCKIREFARFLGLLTSACQAVDYGWLYTKDFERCKYLNLREDENYDRFMTIPNNLTWVFDWWLSIIDYAVCKIKGDTYAMEIFTDASTTGWETSCGEDTACGPWSEQERQLHINYLELLAAFLGLKYFANNLQNC</sequence>
<name>A0A8S4R079_9NEOP</name>
<feature type="compositionally biased region" description="Polar residues" evidence="1">
    <location>
        <begin position="36"/>
        <end position="53"/>
    </location>
</feature>
<dbReference type="EMBL" id="CAKXAJ010020581">
    <property type="protein sequence ID" value="CAH2223468.1"/>
    <property type="molecule type" value="Genomic_DNA"/>
</dbReference>
<comment type="caution">
    <text evidence="2">The sequence shown here is derived from an EMBL/GenBank/DDBJ whole genome shotgun (WGS) entry which is preliminary data.</text>
</comment>
<dbReference type="AlphaFoldDB" id="A0A8S4R079"/>